<feature type="region of interest" description="Disordered" evidence="1">
    <location>
        <begin position="156"/>
        <end position="175"/>
    </location>
</feature>
<feature type="compositionally biased region" description="Acidic residues" evidence="1">
    <location>
        <begin position="88"/>
        <end position="97"/>
    </location>
</feature>
<sequence length="230" mass="25899">MTKERAAKKERKRHKKVSDDKVTKSGKQKKLSEPATTTSEEDSDGGALVNVKSPEDAPMIDSPEPTAKKSKGGKKAKKEKKSKKETQAEVEADDDTAEGGALLFSIDTNPTPVNLATVKTAITNDENGGETGSKQDDMNRQARRRIKMIEKQREIIKQKKGIPEGSREREDEVQRDLDRWTETLDRKTTIRVEKKRAQKTREAAKRRHKRQVLKAERNKKKRAGISQANA</sequence>
<evidence type="ECO:0000256" key="1">
    <source>
        <dbReference type="SAM" id="MobiDB-lite"/>
    </source>
</evidence>
<dbReference type="VEuPathDB" id="FungiDB:F4678DRAFT_463020"/>
<evidence type="ECO:0000313" key="2">
    <source>
        <dbReference type="EMBL" id="KAJ3564467.1"/>
    </source>
</evidence>
<dbReference type="EMBL" id="JANPWZ010001613">
    <property type="protein sequence ID" value="KAJ3564467.1"/>
    <property type="molecule type" value="Genomic_DNA"/>
</dbReference>
<gene>
    <name evidence="2" type="ORF">NPX13_g7836</name>
</gene>
<organism evidence="2 3">
    <name type="scientific">Xylaria arbuscula</name>
    <dbReference type="NCBI Taxonomy" id="114810"/>
    <lineage>
        <taxon>Eukaryota</taxon>
        <taxon>Fungi</taxon>
        <taxon>Dikarya</taxon>
        <taxon>Ascomycota</taxon>
        <taxon>Pezizomycotina</taxon>
        <taxon>Sordariomycetes</taxon>
        <taxon>Xylariomycetidae</taxon>
        <taxon>Xylariales</taxon>
        <taxon>Xylariaceae</taxon>
        <taxon>Xylaria</taxon>
    </lineage>
</organism>
<protein>
    <submittedName>
        <fullName evidence="2">Uncharacterized protein</fullName>
    </submittedName>
</protein>
<accession>A0A9W8N9V3</accession>
<proteinExistence type="predicted"/>
<name>A0A9W8N9V3_9PEZI</name>
<dbReference type="AlphaFoldDB" id="A0A9W8N9V3"/>
<evidence type="ECO:0000313" key="3">
    <source>
        <dbReference type="Proteomes" id="UP001148614"/>
    </source>
</evidence>
<feature type="region of interest" description="Disordered" evidence="1">
    <location>
        <begin position="1"/>
        <end position="111"/>
    </location>
</feature>
<feature type="region of interest" description="Disordered" evidence="1">
    <location>
        <begin position="191"/>
        <end position="230"/>
    </location>
</feature>
<keyword evidence="3" id="KW-1185">Reference proteome</keyword>
<dbReference type="Proteomes" id="UP001148614">
    <property type="component" value="Unassembled WGS sequence"/>
</dbReference>
<feature type="compositionally biased region" description="Basic residues" evidence="1">
    <location>
        <begin position="68"/>
        <end position="81"/>
    </location>
</feature>
<comment type="caution">
    <text evidence="2">The sequence shown here is derived from an EMBL/GenBank/DDBJ whole genome shotgun (WGS) entry which is preliminary data.</text>
</comment>
<feature type="compositionally biased region" description="Basic residues" evidence="1">
    <location>
        <begin position="193"/>
        <end position="223"/>
    </location>
</feature>
<reference evidence="2" key="1">
    <citation type="submission" date="2022-07" db="EMBL/GenBank/DDBJ databases">
        <title>Genome Sequence of Xylaria arbuscula.</title>
        <authorList>
            <person name="Buettner E."/>
        </authorList>
    </citation>
    <scope>NUCLEOTIDE SEQUENCE</scope>
    <source>
        <strain evidence="2">VT107</strain>
    </source>
</reference>